<dbReference type="EMBL" id="JBHLWP010000009">
    <property type="protein sequence ID" value="MFC0252201.1"/>
    <property type="molecule type" value="Genomic_DNA"/>
</dbReference>
<sequence length="45" mass="5414">MLTMLMCSILLLLVVGWVLYVNANDRKTFEKELREYLEDRPEDRP</sequence>
<name>A0ABV6FFM2_9BURK</name>
<proteinExistence type="predicted"/>
<dbReference type="RefSeq" id="WP_379678950.1">
    <property type="nucleotide sequence ID" value="NZ_JBHLWP010000009.1"/>
</dbReference>
<gene>
    <name evidence="1" type="ORF">ACFFJK_09895</name>
</gene>
<reference evidence="1 2" key="1">
    <citation type="submission" date="2024-09" db="EMBL/GenBank/DDBJ databases">
        <authorList>
            <person name="Sun Q."/>
            <person name="Mori K."/>
        </authorList>
    </citation>
    <scope>NUCLEOTIDE SEQUENCE [LARGE SCALE GENOMIC DNA]</scope>
    <source>
        <strain evidence="1 2">CCM 7792</strain>
    </source>
</reference>
<dbReference type="Proteomes" id="UP001589773">
    <property type="component" value="Unassembled WGS sequence"/>
</dbReference>
<comment type="caution">
    <text evidence="1">The sequence shown here is derived from an EMBL/GenBank/DDBJ whole genome shotgun (WGS) entry which is preliminary data.</text>
</comment>
<evidence type="ECO:0000313" key="2">
    <source>
        <dbReference type="Proteomes" id="UP001589773"/>
    </source>
</evidence>
<accession>A0ABV6FFM2</accession>
<organism evidence="1 2">
    <name type="scientific">Massilia consociata</name>
    <dbReference type="NCBI Taxonomy" id="760117"/>
    <lineage>
        <taxon>Bacteria</taxon>
        <taxon>Pseudomonadati</taxon>
        <taxon>Pseudomonadota</taxon>
        <taxon>Betaproteobacteria</taxon>
        <taxon>Burkholderiales</taxon>
        <taxon>Oxalobacteraceae</taxon>
        <taxon>Telluria group</taxon>
        <taxon>Massilia</taxon>
    </lineage>
</organism>
<evidence type="ECO:0000313" key="1">
    <source>
        <dbReference type="EMBL" id="MFC0252201.1"/>
    </source>
</evidence>
<keyword evidence="2" id="KW-1185">Reference proteome</keyword>
<protein>
    <submittedName>
        <fullName evidence="1">Uncharacterized protein</fullName>
    </submittedName>
</protein>